<sequence>MEQAAIMYDISLSSTADLDGVAALMHANSPSQGGTLTGEFPRDKVAHMAASGAPVVVAHRDGRVVGVLFSSDKDDPVAPPPVRAMLAAWPGESDAYVYGPVCIADSERGRGLLAQLYTALRAHCQSREAVLFIRRDNVASLRAHQRLGMREVAGFTLDDVDYAVLSDRALF</sequence>
<dbReference type="Gene3D" id="3.40.630.30">
    <property type="match status" value="1"/>
</dbReference>
<dbReference type="SUPFAM" id="SSF55729">
    <property type="entry name" value="Acyl-CoA N-acyltransferases (Nat)"/>
    <property type="match status" value="1"/>
</dbReference>
<evidence type="ECO:0000259" key="1">
    <source>
        <dbReference type="PROSITE" id="PS51186"/>
    </source>
</evidence>
<dbReference type="GO" id="GO:0016746">
    <property type="term" value="F:acyltransferase activity"/>
    <property type="evidence" value="ECO:0007669"/>
    <property type="project" value="UniProtKB-KW"/>
</dbReference>
<comment type="caution">
    <text evidence="2">The sequence shown here is derived from an EMBL/GenBank/DDBJ whole genome shotgun (WGS) entry which is preliminary data.</text>
</comment>
<keyword evidence="2" id="KW-0808">Transferase</keyword>
<organism evidence="2 3">
    <name type="scientific">Undibacterium arcticum</name>
    <dbReference type="NCBI Taxonomy" id="1762892"/>
    <lineage>
        <taxon>Bacteria</taxon>
        <taxon>Pseudomonadati</taxon>
        <taxon>Pseudomonadota</taxon>
        <taxon>Betaproteobacteria</taxon>
        <taxon>Burkholderiales</taxon>
        <taxon>Oxalobacteraceae</taxon>
        <taxon>Undibacterium</taxon>
    </lineage>
</organism>
<evidence type="ECO:0000313" key="2">
    <source>
        <dbReference type="EMBL" id="MFC3110489.1"/>
    </source>
</evidence>
<keyword evidence="2" id="KW-0012">Acyltransferase</keyword>
<feature type="domain" description="N-acetyltransferase" evidence="1">
    <location>
        <begin position="8"/>
        <end position="171"/>
    </location>
</feature>
<protein>
    <submittedName>
        <fullName evidence="2">GNAT family N-acetyltransferase</fullName>
        <ecNumber evidence="2">2.3.-.-</ecNumber>
    </submittedName>
</protein>
<dbReference type="Proteomes" id="UP001595530">
    <property type="component" value="Unassembled WGS sequence"/>
</dbReference>
<dbReference type="PROSITE" id="PS51186">
    <property type="entry name" value="GNAT"/>
    <property type="match status" value="1"/>
</dbReference>
<dbReference type="Pfam" id="PF00583">
    <property type="entry name" value="Acetyltransf_1"/>
    <property type="match status" value="1"/>
</dbReference>
<dbReference type="RefSeq" id="WP_390323211.1">
    <property type="nucleotide sequence ID" value="NZ_JBHRTP010000080.1"/>
</dbReference>
<dbReference type="InterPro" id="IPR016181">
    <property type="entry name" value="Acyl_CoA_acyltransferase"/>
</dbReference>
<proteinExistence type="predicted"/>
<evidence type="ECO:0000313" key="3">
    <source>
        <dbReference type="Proteomes" id="UP001595530"/>
    </source>
</evidence>
<reference evidence="3" key="1">
    <citation type="journal article" date="2019" name="Int. J. Syst. Evol. Microbiol.">
        <title>The Global Catalogue of Microorganisms (GCM) 10K type strain sequencing project: providing services to taxonomists for standard genome sequencing and annotation.</title>
        <authorList>
            <consortium name="The Broad Institute Genomics Platform"/>
            <consortium name="The Broad Institute Genome Sequencing Center for Infectious Disease"/>
            <person name="Wu L."/>
            <person name="Ma J."/>
        </authorList>
    </citation>
    <scope>NUCLEOTIDE SEQUENCE [LARGE SCALE GENOMIC DNA]</scope>
    <source>
        <strain evidence="3">KCTC 42986</strain>
    </source>
</reference>
<keyword evidence="3" id="KW-1185">Reference proteome</keyword>
<accession>A0ABV7F8F5</accession>
<gene>
    <name evidence="2" type="ORF">ACFOFO_21405</name>
</gene>
<dbReference type="EMBL" id="JBHRTP010000080">
    <property type="protein sequence ID" value="MFC3110489.1"/>
    <property type="molecule type" value="Genomic_DNA"/>
</dbReference>
<dbReference type="InterPro" id="IPR000182">
    <property type="entry name" value="GNAT_dom"/>
</dbReference>
<dbReference type="EC" id="2.3.-.-" evidence="2"/>
<name>A0ABV7F8F5_9BURK</name>